<sequence length="248" mass="28104">MTLLILILSLFLLVSGVRWFLARAPQRGKRFLLQLLLIVLALLALWMALTGRLHWLFALISSMLPFARRLLPLLIPLLRWLPKLRQQRRQRAGQAQSGQQSQAHTDWLEMQLDHDSGAINGRILQGRFAGRMLDQLSDSELLQLYRQCAGHDPQALKLLDAYIERHRPELWDNTSESASSNDQQQQGTTANSSMSADEAYQILGLEPGATEEQIVQAHKRMMQKLHPDRGGSNYLAAKINQAKQTLLG</sequence>
<dbReference type="OrthoDB" id="9811070at2"/>
<comment type="subcellular location">
    <subcellularLocation>
        <location evidence="1">Membrane</location>
        <topology evidence="1">Single-pass membrane protein</topology>
    </subcellularLocation>
</comment>
<dbReference type="FunFam" id="1.10.287.110:FF:000001">
    <property type="entry name" value="Import inner membrane translocase subunit tim14"/>
    <property type="match status" value="1"/>
</dbReference>
<keyword evidence="2 8" id="KW-0812">Transmembrane</keyword>
<gene>
    <name evidence="10" type="ORF">DV711_02810</name>
</gene>
<dbReference type="SMART" id="SM00271">
    <property type="entry name" value="DnaJ"/>
    <property type="match status" value="1"/>
</dbReference>
<organism evidence="10 11">
    <name type="scientific">Motiliproteus coralliicola</name>
    <dbReference type="NCBI Taxonomy" id="2283196"/>
    <lineage>
        <taxon>Bacteria</taxon>
        <taxon>Pseudomonadati</taxon>
        <taxon>Pseudomonadota</taxon>
        <taxon>Gammaproteobacteria</taxon>
        <taxon>Oceanospirillales</taxon>
        <taxon>Oceanospirillaceae</taxon>
        <taxon>Motiliproteus</taxon>
    </lineage>
</organism>
<keyword evidence="11" id="KW-1185">Reference proteome</keyword>
<name>A0A369WYG0_9GAMM</name>
<feature type="transmembrane region" description="Helical" evidence="8">
    <location>
        <begin position="32"/>
        <end position="49"/>
    </location>
</feature>
<dbReference type="SUPFAM" id="SSF46565">
    <property type="entry name" value="Chaperone J-domain"/>
    <property type="match status" value="1"/>
</dbReference>
<protein>
    <submittedName>
        <fullName evidence="10">Molecular chaperone DnaJ</fullName>
    </submittedName>
</protein>
<evidence type="ECO:0000259" key="9">
    <source>
        <dbReference type="PROSITE" id="PS50076"/>
    </source>
</evidence>
<keyword evidence="3 8" id="KW-1133">Transmembrane helix</keyword>
<reference evidence="10 11" key="1">
    <citation type="submission" date="2018-07" db="EMBL/GenBank/DDBJ databases">
        <title>Motiliproteus coralliicola sp. nov., a bacterium isolated from Coral.</title>
        <authorList>
            <person name="Wang G."/>
        </authorList>
    </citation>
    <scope>NUCLEOTIDE SEQUENCE [LARGE SCALE GENOMIC DNA]</scope>
    <source>
        <strain evidence="10 11">C34</strain>
    </source>
</reference>
<evidence type="ECO:0000256" key="2">
    <source>
        <dbReference type="ARBA" id="ARBA00022692"/>
    </source>
</evidence>
<dbReference type="AlphaFoldDB" id="A0A369WYG0"/>
<dbReference type="Proteomes" id="UP000253769">
    <property type="component" value="Unassembled WGS sequence"/>
</dbReference>
<dbReference type="InterPro" id="IPR036869">
    <property type="entry name" value="J_dom_sf"/>
</dbReference>
<evidence type="ECO:0000313" key="10">
    <source>
        <dbReference type="EMBL" id="RDE24535.1"/>
    </source>
</evidence>
<evidence type="ECO:0000256" key="4">
    <source>
        <dbReference type="ARBA" id="ARBA00023136"/>
    </source>
</evidence>
<evidence type="ECO:0000256" key="5">
    <source>
        <dbReference type="ARBA" id="ARBA00023186"/>
    </source>
</evidence>
<feature type="domain" description="J" evidence="9">
    <location>
        <begin position="198"/>
        <end position="248"/>
    </location>
</feature>
<dbReference type="PANTHER" id="PTHR12763:SF28">
    <property type="entry name" value="GEO10507P1-RELATED"/>
    <property type="match status" value="1"/>
</dbReference>
<keyword evidence="4 8" id="KW-0472">Membrane</keyword>
<evidence type="ECO:0000256" key="7">
    <source>
        <dbReference type="SAM" id="MobiDB-lite"/>
    </source>
</evidence>
<dbReference type="CDD" id="cd06257">
    <property type="entry name" value="DnaJ"/>
    <property type="match status" value="1"/>
</dbReference>
<dbReference type="Gene3D" id="1.10.287.110">
    <property type="entry name" value="DnaJ domain"/>
    <property type="match status" value="1"/>
</dbReference>
<dbReference type="InterPro" id="IPR001623">
    <property type="entry name" value="DnaJ_domain"/>
</dbReference>
<keyword evidence="5" id="KW-0143">Chaperone</keyword>
<dbReference type="Pfam" id="PF00226">
    <property type="entry name" value="DnaJ"/>
    <property type="match status" value="1"/>
</dbReference>
<evidence type="ECO:0000256" key="8">
    <source>
        <dbReference type="SAM" id="Phobius"/>
    </source>
</evidence>
<feature type="region of interest" description="Disordered" evidence="7">
    <location>
        <begin position="172"/>
        <end position="194"/>
    </location>
</feature>
<evidence type="ECO:0000256" key="1">
    <source>
        <dbReference type="ARBA" id="ARBA00004167"/>
    </source>
</evidence>
<comment type="similarity">
    <text evidence="6">Belongs to the TIM14 family.</text>
</comment>
<dbReference type="GO" id="GO:0016020">
    <property type="term" value="C:membrane"/>
    <property type="evidence" value="ECO:0007669"/>
    <property type="project" value="UniProtKB-SubCell"/>
</dbReference>
<dbReference type="PANTHER" id="PTHR12763">
    <property type="match status" value="1"/>
</dbReference>
<evidence type="ECO:0000313" key="11">
    <source>
        <dbReference type="Proteomes" id="UP000253769"/>
    </source>
</evidence>
<accession>A0A369WYG0</accession>
<comment type="caution">
    <text evidence="10">The sequence shown here is derived from an EMBL/GenBank/DDBJ whole genome shotgun (WGS) entry which is preliminary data.</text>
</comment>
<proteinExistence type="inferred from homology"/>
<evidence type="ECO:0000256" key="3">
    <source>
        <dbReference type="ARBA" id="ARBA00022989"/>
    </source>
</evidence>
<dbReference type="RefSeq" id="WP_114694122.1">
    <property type="nucleotide sequence ID" value="NZ_QQOH01000001.1"/>
</dbReference>
<evidence type="ECO:0000256" key="6">
    <source>
        <dbReference type="ARBA" id="ARBA00038105"/>
    </source>
</evidence>
<dbReference type="PROSITE" id="PS50076">
    <property type="entry name" value="DNAJ_2"/>
    <property type="match status" value="1"/>
</dbReference>
<dbReference type="EMBL" id="QQOH01000001">
    <property type="protein sequence ID" value="RDE24535.1"/>
    <property type="molecule type" value="Genomic_DNA"/>
</dbReference>